<dbReference type="PANTHER" id="PTHR10927">
    <property type="entry name" value="RIBOSOME MATURATION PROTEIN SBDS"/>
    <property type="match status" value="1"/>
</dbReference>
<dbReference type="InterPro" id="IPR039100">
    <property type="entry name" value="Sdo1/SBDS-like"/>
</dbReference>
<dbReference type="PANTHER" id="PTHR10927:SF2">
    <property type="entry name" value="RESTRICTION OF TELOMERE CAPPING PROTEIN 3"/>
    <property type="match status" value="1"/>
</dbReference>
<dbReference type="VEuPathDB" id="FungiDB:PADG_04806"/>
<accession>A0A1D2JQ69</accession>
<dbReference type="Pfam" id="PF01172">
    <property type="entry name" value="SBDS_N"/>
    <property type="match status" value="1"/>
</dbReference>
<dbReference type="Proteomes" id="UP000242814">
    <property type="component" value="Unassembled WGS sequence"/>
</dbReference>
<dbReference type="SUPFAM" id="SSF89895">
    <property type="entry name" value="FYSH domain"/>
    <property type="match status" value="1"/>
</dbReference>
<reference evidence="3 4" key="1">
    <citation type="submission" date="2016-06" db="EMBL/GenBank/DDBJ databases">
        <authorList>
            <person name="Kjaerup R.B."/>
            <person name="Dalgaard T.S."/>
            <person name="Juul-Madsen H.R."/>
        </authorList>
    </citation>
    <scope>NUCLEOTIDE SEQUENCE [LARGE SCALE GENOMIC DNA]</scope>
    <source>
        <strain evidence="3 4">Pb300</strain>
    </source>
</reference>
<evidence type="ECO:0000313" key="4">
    <source>
        <dbReference type="Proteomes" id="UP000242814"/>
    </source>
</evidence>
<organism evidence="3 4">
    <name type="scientific">Paracoccidioides brasiliensis</name>
    <dbReference type="NCBI Taxonomy" id="121759"/>
    <lineage>
        <taxon>Eukaryota</taxon>
        <taxon>Fungi</taxon>
        <taxon>Dikarya</taxon>
        <taxon>Ascomycota</taxon>
        <taxon>Pezizomycotina</taxon>
        <taxon>Eurotiomycetes</taxon>
        <taxon>Eurotiomycetidae</taxon>
        <taxon>Onygenales</taxon>
        <taxon>Ajellomycetaceae</taxon>
        <taxon>Paracoccidioides</taxon>
    </lineage>
</organism>
<feature type="region of interest" description="Disordered" evidence="1">
    <location>
        <begin position="97"/>
        <end position="120"/>
    </location>
</feature>
<evidence type="ECO:0000313" key="3">
    <source>
        <dbReference type="EMBL" id="ODH45332.1"/>
    </source>
</evidence>
<dbReference type="EMBL" id="LZYO01000002">
    <property type="protein sequence ID" value="ODH45332.1"/>
    <property type="molecule type" value="Genomic_DNA"/>
</dbReference>
<comment type="caution">
    <text evidence="3">The sequence shown here is derived from an EMBL/GenBank/DDBJ whole genome shotgun (WGS) entry which is preliminary data.</text>
</comment>
<evidence type="ECO:0000256" key="1">
    <source>
        <dbReference type="SAM" id="MobiDB-lite"/>
    </source>
</evidence>
<gene>
    <name evidence="3" type="ORF">ACO22_00056</name>
</gene>
<dbReference type="AlphaFoldDB" id="A0A1D2JQ69"/>
<proteinExistence type="predicted"/>
<dbReference type="InterPro" id="IPR019783">
    <property type="entry name" value="SDO1/SBDS_N"/>
</dbReference>
<feature type="compositionally biased region" description="Basic and acidic residues" evidence="1">
    <location>
        <begin position="108"/>
        <end position="120"/>
    </location>
</feature>
<protein>
    <recommendedName>
        <fullName evidence="2">Ribosome maturation protein SDO1/SBDS N-terminal domain-containing protein</fullName>
    </recommendedName>
</protein>
<evidence type="ECO:0000259" key="2">
    <source>
        <dbReference type="Pfam" id="PF01172"/>
    </source>
</evidence>
<name>A0A1D2JQ69_PARBR</name>
<dbReference type="VEuPathDB" id="FungiDB:PABG_04414"/>
<dbReference type="Gene3D" id="3.30.1250.10">
    <property type="entry name" value="Ribosome maturation protein SBDS, N-terminal domain"/>
    <property type="match status" value="1"/>
</dbReference>
<sequence>MTRGNVSVYKVFYKGTYDDYLVFIDDVATLNKWKKDRSIPLAQVVSGFRVFVTHRHGAQGIHDGASKAMLENEFGTSSEDECIMKILEKGEIQETESESDVVSIASLQEREQSRTERNEERDYGFKSCSLVM</sequence>
<feature type="domain" description="Ribosome maturation protein SDO1/SBDS N-terminal" evidence="2">
    <location>
        <begin position="8"/>
        <end position="98"/>
    </location>
</feature>
<dbReference type="InterPro" id="IPR036786">
    <property type="entry name" value="Ribosome_mat_SBDS_N_sf"/>
</dbReference>